<evidence type="ECO:0000313" key="1">
    <source>
        <dbReference type="EMBL" id="MEQ2309175.1"/>
    </source>
</evidence>
<sequence>MQSLANPLTKLLQPAYRGYSHLFLDGSPSSPCAMPSQTTAIYQDESSHCTHLSINLSNYLLVSLIIAW</sequence>
<protein>
    <submittedName>
        <fullName evidence="1">Uncharacterized protein</fullName>
    </submittedName>
</protein>
<organism evidence="1 2">
    <name type="scientific">Ameca splendens</name>
    <dbReference type="NCBI Taxonomy" id="208324"/>
    <lineage>
        <taxon>Eukaryota</taxon>
        <taxon>Metazoa</taxon>
        <taxon>Chordata</taxon>
        <taxon>Craniata</taxon>
        <taxon>Vertebrata</taxon>
        <taxon>Euteleostomi</taxon>
        <taxon>Actinopterygii</taxon>
        <taxon>Neopterygii</taxon>
        <taxon>Teleostei</taxon>
        <taxon>Neoteleostei</taxon>
        <taxon>Acanthomorphata</taxon>
        <taxon>Ovalentaria</taxon>
        <taxon>Atherinomorphae</taxon>
        <taxon>Cyprinodontiformes</taxon>
        <taxon>Goodeidae</taxon>
        <taxon>Ameca</taxon>
    </lineage>
</organism>
<name>A0ABV0ZSR3_9TELE</name>
<comment type="caution">
    <text evidence="1">The sequence shown here is derived from an EMBL/GenBank/DDBJ whole genome shotgun (WGS) entry which is preliminary data.</text>
</comment>
<dbReference type="Proteomes" id="UP001469553">
    <property type="component" value="Unassembled WGS sequence"/>
</dbReference>
<dbReference type="EMBL" id="JAHRIP010071260">
    <property type="protein sequence ID" value="MEQ2309175.1"/>
    <property type="molecule type" value="Genomic_DNA"/>
</dbReference>
<evidence type="ECO:0000313" key="2">
    <source>
        <dbReference type="Proteomes" id="UP001469553"/>
    </source>
</evidence>
<reference evidence="1 2" key="1">
    <citation type="submission" date="2021-06" db="EMBL/GenBank/DDBJ databases">
        <authorList>
            <person name="Palmer J.M."/>
        </authorList>
    </citation>
    <scope>NUCLEOTIDE SEQUENCE [LARGE SCALE GENOMIC DNA]</scope>
    <source>
        <strain evidence="1 2">AS_MEX2019</strain>
        <tissue evidence="1">Muscle</tissue>
    </source>
</reference>
<proteinExistence type="predicted"/>
<keyword evidence="2" id="KW-1185">Reference proteome</keyword>
<accession>A0ABV0ZSR3</accession>
<gene>
    <name evidence="1" type="ORF">AMECASPLE_035771</name>
</gene>